<gene>
    <name evidence="1" type="ORF">LTR37_020469</name>
</gene>
<name>A0ACC3MD04_9PEZI</name>
<keyword evidence="2" id="KW-1185">Reference proteome</keyword>
<dbReference type="EMBL" id="JAUTXU010000362">
    <property type="protein sequence ID" value="KAK3683184.1"/>
    <property type="molecule type" value="Genomic_DNA"/>
</dbReference>
<dbReference type="Proteomes" id="UP001281147">
    <property type="component" value="Unassembled WGS sequence"/>
</dbReference>
<sequence>MATTVGPAIPLGYDTGLWDVSLPFEELPSLEELGLEAMTAEDDDFYAAFGGQAMPDSNYVDINSSINESTMTEHSNFGLGDGFGASDVPHPIAGDAMGSHLLYSQSAARFANRVEEVAGGSSSQSPGTDPMILTPASTLLDFTASTSDSNYADSQETDEDNTSPTSTSHTDGEYVVVPRHNVGRTAIYTPGRQRFMSNHPPPPSSSGASGASDAQHASRASSVAPSAVNYSDTASQWGSITTPDVFMDHCHNPPDGGVHYDLLGVSTTYHFQEPSYISTNQGYTGEGFLTNATSTLANDGFNANLPYRSVDENQTTAQDAYRFDSFVHPHPQWYQQQQSHLNASAQQQQQAQHMQAQQPAMHNDSGNIVRTNIESPPSSLALPQQASFHIIPTIAEQQALITRSSVQPRPTAARRRVPTLPSTRVSRESQHYQAMPPYPATQQARPPRIISAKKQPSPVASLSNRPLAKANSTPVLADDTARQSQGGKARKGGRPKNSHLPEQVRQQSHRMRKEGSCWCCALQRDRCDEGAPCSRCVTKMQKGQMIYIDYCDRSKLPAFVHDFLPPQASMTLMHQKQTIEDTVKDQVLDWDQQHPIDIYLTSGYGPPLRWKLYEFKPRTNDLLGQFQYLQDPSTGASQRYHKYSPPFGLIKLDASDDSQFEKYLEELLSEEYLWDFGWTCFEEESQIDPDMFQASLLNLMCKLYQETQDYDLKHLLKDIIRMMMITYIMGHTLTILEETLPSVLGSVRHSRTGARQQHTSPRLANRQLKFYFAVFRTNIYEKILKWQQGTLRDSAPREQSWLASFCAMLGFAMMLEEVQRTLLIQADAKAAKGEMTFTQANNEARNACERIDERFKLLVGLFQCKYRDKKWGQNGSFGPATPQFSALASRDFLGDARQLLESKRPSGSAWERSLRAPEPVSLHFTIGRTLFATILELATYLINAERYQQATPERL</sequence>
<organism evidence="1 2">
    <name type="scientific">Vermiconidia calcicola</name>
    <dbReference type="NCBI Taxonomy" id="1690605"/>
    <lineage>
        <taxon>Eukaryota</taxon>
        <taxon>Fungi</taxon>
        <taxon>Dikarya</taxon>
        <taxon>Ascomycota</taxon>
        <taxon>Pezizomycotina</taxon>
        <taxon>Dothideomycetes</taxon>
        <taxon>Dothideomycetidae</taxon>
        <taxon>Mycosphaerellales</taxon>
        <taxon>Extremaceae</taxon>
        <taxon>Vermiconidia</taxon>
    </lineage>
</organism>
<evidence type="ECO:0000313" key="2">
    <source>
        <dbReference type="Proteomes" id="UP001281147"/>
    </source>
</evidence>
<proteinExistence type="predicted"/>
<accession>A0ACC3MD04</accession>
<reference evidence="1" key="1">
    <citation type="submission" date="2023-07" db="EMBL/GenBank/DDBJ databases">
        <title>Black Yeasts Isolated from many extreme environments.</title>
        <authorList>
            <person name="Coleine C."/>
            <person name="Stajich J.E."/>
            <person name="Selbmann L."/>
        </authorList>
    </citation>
    <scope>NUCLEOTIDE SEQUENCE</scope>
    <source>
        <strain evidence="1">CCFEE 5714</strain>
    </source>
</reference>
<evidence type="ECO:0000313" key="1">
    <source>
        <dbReference type="EMBL" id="KAK3683184.1"/>
    </source>
</evidence>
<protein>
    <submittedName>
        <fullName evidence="1">Uncharacterized protein</fullName>
    </submittedName>
</protein>
<comment type="caution">
    <text evidence="1">The sequence shown here is derived from an EMBL/GenBank/DDBJ whole genome shotgun (WGS) entry which is preliminary data.</text>
</comment>